<dbReference type="SUPFAM" id="SSF52799">
    <property type="entry name" value="(Phosphotyrosine protein) phosphatases II"/>
    <property type="match status" value="1"/>
</dbReference>
<dbReference type="InterPro" id="IPR000340">
    <property type="entry name" value="Dual-sp_phosphatase_cat-dom"/>
</dbReference>
<protein>
    <recommendedName>
        <fullName evidence="4">Dual specificity protein phosphatase</fullName>
        <ecNumber evidence="4">3.1.3.16</ecNumber>
        <ecNumber evidence="4">3.1.3.48</ecNumber>
    </recommendedName>
</protein>
<dbReference type="PROSITE" id="PS50056">
    <property type="entry name" value="TYR_PHOSPHATASE_2"/>
    <property type="match status" value="1"/>
</dbReference>
<dbReference type="PROSITE" id="PS00383">
    <property type="entry name" value="TYR_PHOSPHATASE_1"/>
    <property type="match status" value="1"/>
</dbReference>
<dbReference type="InterPro" id="IPR001763">
    <property type="entry name" value="Rhodanese-like_dom"/>
</dbReference>
<feature type="domain" description="Tyrosine specific protein phosphatases" evidence="8">
    <location>
        <begin position="255"/>
        <end position="306"/>
    </location>
</feature>
<evidence type="ECO:0000259" key="7">
    <source>
        <dbReference type="PROSITE" id="PS50054"/>
    </source>
</evidence>
<dbReference type="GO" id="GO:0043409">
    <property type="term" value="P:negative regulation of MAPK cascade"/>
    <property type="evidence" value="ECO:0007669"/>
    <property type="project" value="TreeGrafter"/>
</dbReference>
<evidence type="ECO:0000256" key="2">
    <source>
        <dbReference type="ARBA" id="ARBA00022801"/>
    </source>
</evidence>
<feature type="domain" description="Tyrosine-protein phosphatase" evidence="7">
    <location>
        <begin position="187"/>
        <end position="328"/>
    </location>
</feature>
<evidence type="ECO:0000256" key="3">
    <source>
        <dbReference type="ARBA" id="ARBA00022912"/>
    </source>
</evidence>
<evidence type="ECO:0000259" key="8">
    <source>
        <dbReference type="PROSITE" id="PS50056"/>
    </source>
</evidence>
<comment type="catalytic activity">
    <reaction evidence="4">
        <text>O-phospho-L-threonyl-[protein] + H2O = L-threonyl-[protein] + phosphate</text>
        <dbReference type="Rhea" id="RHEA:47004"/>
        <dbReference type="Rhea" id="RHEA-COMP:11060"/>
        <dbReference type="Rhea" id="RHEA-COMP:11605"/>
        <dbReference type="ChEBI" id="CHEBI:15377"/>
        <dbReference type="ChEBI" id="CHEBI:30013"/>
        <dbReference type="ChEBI" id="CHEBI:43474"/>
        <dbReference type="ChEBI" id="CHEBI:61977"/>
        <dbReference type="EC" id="3.1.3.16"/>
    </reaction>
</comment>
<sequence>MRTRALLNITMNNAVREVMCMENSTLANVLQKQSDAILLLDCRPFLAYNSHHIAKSQNIHCPTILKRRSKGTVSLENIVTCEESRTKLLNGVYKSVVAYDQHTSTCEYDHIPKDCDMELILHSLLQDPLVSADLYFLRGGFDKFSMDFSSLCVGQECEIASAVPMEIIPTTSLAKDCYSDPIFDQGQPVEILPFIYLGSSYHSSRKDMLDALGITSLLNVSTTCPNYFPDDYTYKRIPVDDNSSANISAWFLYATDFIDSVKVSDGRVLVHCQAGISRSATICLAYLMRALHYRLDEAFEFVKSRRRLISPNFNFMSQLLKFESETLPPMTSRDMQSTSTEIYSKSPQKIAVTSPPPTSSSASPLLRQRRRSTGATQSPMRKSRRKSTEDKENHSI</sequence>
<dbReference type="PROSITE" id="PS50206">
    <property type="entry name" value="RHODANESE_3"/>
    <property type="match status" value="1"/>
</dbReference>
<dbReference type="EMBL" id="KX125074">
    <property type="protein sequence ID" value="APU50770.1"/>
    <property type="molecule type" value="mRNA"/>
</dbReference>
<dbReference type="EC" id="3.1.3.48" evidence="4"/>
<keyword evidence="2 4" id="KW-0378">Hydrolase</keyword>
<evidence type="ECO:0000256" key="5">
    <source>
        <dbReference type="PIRSR" id="PIRSR000939-1"/>
    </source>
</evidence>
<gene>
    <name evidence="10" type="ORF">Sakowv30006595mg</name>
</gene>
<dbReference type="SUPFAM" id="SSF52821">
    <property type="entry name" value="Rhodanese/Cell cycle control phosphatase"/>
    <property type="match status" value="1"/>
</dbReference>
<dbReference type="PANTHER" id="PTHR10159">
    <property type="entry name" value="DUAL SPECIFICITY PROTEIN PHOSPHATASE"/>
    <property type="match status" value="1"/>
</dbReference>
<feature type="compositionally biased region" description="Polar residues" evidence="6">
    <location>
        <begin position="333"/>
        <end position="347"/>
    </location>
</feature>
<feature type="compositionally biased region" description="Basic and acidic residues" evidence="6">
    <location>
        <begin position="386"/>
        <end position="396"/>
    </location>
</feature>
<dbReference type="GO" id="GO:0001706">
    <property type="term" value="P:endoderm formation"/>
    <property type="evidence" value="ECO:0007669"/>
    <property type="project" value="TreeGrafter"/>
</dbReference>
<reference evidence="10" key="2">
    <citation type="submission" date="2016-04" db="EMBL/GenBank/DDBJ databases">
        <authorList>
            <person name="Evans L.H."/>
            <person name="Alamgir A."/>
            <person name="Owens N."/>
            <person name="Weber N.D."/>
            <person name="Virtaneva K."/>
            <person name="Barbian K."/>
            <person name="Babar A."/>
            <person name="Rosenke K."/>
        </authorList>
    </citation>
    <scope>NUCLEOTIDE SEQUENCE</scope>
</reference>
<name>A0A1L7H7E7_SACKO</name>
<accession>A0A1L7H7E7</accession>
<evidence type="ECO:0000256" key="4">
    <source>
        <dbReference type="PIRNR" id="PIRNR000939"/>
    </source>
</evidence>
<dbReference type="InterPro" id="IPR036873">
    <property type="entry name" value="Rhodanese-like_dom_sf"/>
</dbReference>
<organism evidence="10">
    <name type="scientific">Saccoglossus kowalevskii</name>
    <name type="common">Acorn worm</name>
    <dbReference type="NCBI Taxonomy" id="10224"/>
    <lineage>
        <taxon>Eukaryota</taxon>
        <taxon>Metazoa</taxon>
        <taxon>Hemichordata</taxon>
        <taxon>Enteropneusta</taxon>
        <taxon>Harrimaniidae</taxon>
        <taxon>Saccoglossus</taxon>
    </lineage>
</organism>
<comment type="catalytic activity">
    <reaction evidence="4">
        <text>O-phospho-L-tyrosyl-[protein] + H2O = L-tyrosyl-[protein] + phosphate</text>
        <dbReference type="Rhea" id="RHEA:10684"/>
        <dbReference type="Rhea" id="RHEA-COMP:10136"/>
        <dbReference type="Rhea" id="RHEA-COMP:20101"/>
        <dbReference type="ChEBI" id="CHEBI:15377"/>
        <dbReference type="ChEBI" id="CHEBI:43474"/>
        <dbReference type="ChEBI" id="CHEBI:46858"/>
        <dbReference type="ChEBI" id="CHEBI:61978"/>
        <dbReference type="EC" id="3.1.3.48"/>
    </reaction>
</comment>
<dbReference type="OrthoDB" id="165342at2759"/>
<dbReference type="SMART" id="SM00195">
    <property type="entry name" value="DSPc"/>
    <property type="match status" value="1"/>
</dbReference>
<dbReference type="InterPro" id="IPR000387">
    <property type="entry name" value="Tyr_Pase_dom"/>
</dbReference>
<feature type="domain" description="Rhodanese" evidence="9">
    <location>
        <begin position="33"/>
        <end position="153"/>
    </location>
</feature>
<dbReference type="GO" id="GO:0005737">
    <property type="term" value="C:cytoplasm"/>
    <property type="evidence" value="ECO:0007669"/>
    <property type="project" value="TreeGrafter"/>
</dbReference>
<dbReference type="InterPro" id="IPR020422">
    <property type="entry name" value="TYR_PHOSPHATASE_DUAL_dom"/>
</dbReference>
<dbReference type="PRINTS" id="PR01908">
    <property type="entry name" value="ADSPHPHTASE"/>
</dbReference>
<dbReference type="PIRSF" id="PIRSF000939">
    <property type="entry name" value="MAPK_Ptase"/>
    <property type="match status" value="1"/>
</dbReference>
<keyword evidence="3 4" id="KW-0904">Protein phosphatase</keyword>
<evidence type="ECO:0000259" key="9">
    <source>
        <dbReference type="PROSITE" id="PS50206"/>
    </source>
</evidence>
<proteinExistence type="evidence at transcript level"/>
<comment type="similarity">
    <text evidence="1 4">Belongs to the protein-tyrosine phosphatase family. Non-receptor class dual specificity subfamily.</text>
</comment>
<dbReference type="PROSITE" id="PS50054">
    <property type="entry name" value="TYR_PHOSPHATASE_DUAL"/>
    <property type="match status" value="1"/>
</dbReference>
<reference evidence="10" key="1">
    <citation type="journal article" date="2008" name="Biol. Bull.">
        <title>cDNA sequences for transcription factors and signaling proteins of the hemichordate Saccoglossus kowalevskii: efficacy of the expressed sequence tag (EST) approach for evolutionary and developmental studies of a new organism.</title>
        <authorList>
            <person name="Freeman R.M. Jr."/>
            <person name="Wu M."/>
            <person name="Cordonnier-Pratt M.M."/>
            <person name="Pratt L.H."/>
            <person name="Gruber C.E."/>
            <person name="Smith M."/>
            <person name="Lander E.S."/>
            <person name="Stange-Thomann N."/>
            <person name="Lowe C.J."/>
            <person name="Gerhart J."/>
            <person name="Kirschner M."/>
        </authorList>
    </citation>
    <scope>NUCLEOTIDE SEQUENCE</scope>
</reference>
<dbReference type="GO" id="GO:0004722">
    <property type="term" value="F:protein serine/threonine phosphatase activity"/>
    <property type="evidence" value="ECO:0007669"/>
    <property type="project" value="UniProtKB-EC"/>
</dbReference>
<feature type="active site" description="Phosphocysteine intermediate" evidence="5">
    <location>
        <position position="272"/>
    </location>
</feature>
<dbReference type="GO" id="GO:0017017">
    <property type="term" value="F:MAP kinase tyrosine/serine/threonine phosphatase activity"/>
    <property type="evidence" value="ECO:0007669"/>
    <property type="project" value="InterPro"/>
</dbReference>
<dbReference type="InterPro" id="IPR016130">
    <property type="entry name" value="Tyr_Pase_AS"/>
</dbReference>
<dbReference type="InterPro" id="IPR029021">
    <property type="entry name" value="Prot-tyrosine_phosphatase-like"/>
</dbReference>
<dbReference type="PRINTS" id="PR01764">
    <property type="entry name" value="MAPKPHPHTASE"/>
</dbReference>
<dbReference type="Gene3D" id="3.90.190.10">
    <property type="entry name" value="Protein tyrosine phosphatase superfamily"/>
    <property type="match status" value="1"/>
</dbReference>
<dbReference type="SMART" id="SM00450">
    <property type="entry name" value="RHOD"/>
    <property type="match status" value="1"/>
</dbReference>
<dbReference type="Pfam" id="PF00581">
    <property type="entry name" value="Rhodanese"/>
    <property type="match status" value="1"/>
</dbReference>
<dbReference type="Gene3D" id="3.40.250.10">
    <property type="entry name" value="Rhodanese-like domain"/>
    <property type="match status" value="1"/>
</dbReference>
<evidence type="ECO:0000256" key="6">
    <source>
        <dbReference type="SAM" id="MobiDB-lite"/>
    </source>
</evidence>
<dbReference type="GO" id="GO:0004725">
    <property type="term" value="F:protein tyrosine phosphatase activity"/>
    <property type="evidence" value="ECO:0007669"/>
    <property type="project" value="UniProtKB-EC"/>
</dbReference>
<evidence type="ECO:0000313" key="10">
    <source>
        <dbReference type="EMBL" id="APU50770.1"/>
    </source>
</evidence>
<evidence type="ECO:0000256" key="1">
    <source>
        <dbReference type="ARBA" id="ARBA00008601"/>
    </source>
</evidence>
<dbReference type="FunFam" id="3.90.190.10:FF:000066">
    <property type="entry name" value="Dual specificity protein phosphatase 1"/>
    <property type="match status" value="1"/>
</dbReference>
<dbReference type="CDD" id="cd01446">
    <property type="entry name" value="DSP_MapKP"/>
    <property type="match status" value="1"/>
</dbReference>
<dbReference type="InterPro" id="IPR008343">
    <property type="entry name" value="MKP"/>
</dbReference>
<dbReference type="GO" id="GO:0005634">
    <property type="term" value="C:nucleus"/>
    <property type="evidence" value="ECO:0007669"/>
    <property type="project" value="TreeGrafter"/>
</dbReference>
<dbReference type="Pfam" id="PF00782">
    <property type="entry name" value="DSPc"/>
    <property type="match status" value="1"/>
</dbReference>
<dbReference type="AlphaFoldDB" id="A0A1L7H7E7"/>
<dbReference type="PANTHER" id="PTHR10159:SF530">
    <property type="entry name" value="DUAL SPECIFICITY PROTEIN PHOSPHATASE DDB_G0271350-RELATED"/>
    <property type="match status" value="1"/>
</dbReference>
<dbReference type="EC" id="3.1.3.16" evidence="4"/>
<feature type="region of interest" description="Disordered" evidence="6">
    <location>
        <begin position="327"/>
        <end position="396"/>
    </location>
</feature>